<reference evidence="1 2" key="1">
    <citation type="submission" date="2021-06" db="EMBL/GenBank/DDBJ databases">
        <authorList>
            <person name="Palmer J.M."/>
        </authorList>
    </citation>
    <scope>NUCLEOTIDE SEQUENCE [LARGE SCALE GENOMIC DNA]</scope>
    <source>
        <strain evidence="1 2">CL_MEX2019</strain>
        <tissue evidence="1">Muscle</tissue>
    </source>
</reference>
<evidence type="ECO:0000313" key="1">
    <source>
        <dbReference type="EMBL" id="MED6282242.1"/>
    </source>
</evidence>
<accession>A0ABU7E4S4</accession>
<gene>
    <name evidence="1" type="ORF">CHARACLAT_029988</name>
</gene>
<dbReference type="Proteomes" id="UP001352852">
    <property type="component" value="Unassembled WGS sequence"/>
</dbReference>
<evidence type="ECO:0000313" key="2">
    <source>
        <dbReference type="Proteomes" id="UP001352852"/>
    </source>
</evidence>
<dbReference type="EMBL" id="JAHUTJ010045374">
    <property type="protein sequence ID" value="MED6282242.1"/>
    <property type="molecule type" value="Genomic_DNA"/>
</dbReference>
<name>A0ABU7E4S4_9TELE</name>
<keyword evidence="2" id="KW-1185">Reference proteome</keyword>
<organism evidence="1 2">
    <name type="scientific">Characodon lateralis</name>
    <dbReference type="NCBI Taxonomy" id="208331"/>
    <lineage>
        <taxon>Eukaryota</taxon>
        <taxon>Metazoa</taxon>
        <taxon>Chordata</taxon>
        <taxon>Craniata</taxon>
        <taxon>Vertebrata</taxon>
        <taxon>Euteleostomi</taxon>
        <taxon>Actinopterygii</taxon>
        <taxon>Neopterygii</taxon>
        <taxon>Teleostei</taxon>
        <taxon>Neoteleostei</taxon>
        <taxon>Acanthomorphata</taxon>
        <taxon>Ovalentaria</taxon>
        <taxon>Atherinomorphae</taxon>
        <taxon>Cyprinodontiformes</taxon>
        <taxon>Goodeidae</taxon>
        <taxon>Characodon</taxon>
    </lineage>
</organism>
<sequence>MKTKTCEDPSSSANVQFYNPSVLFKAMLMTSWRPRNDLRCSSSYIGSDLSLLAPLSARLNGTTARSMFRTFSESFPLTHRGVGEDLSGGFGRQEAAVAQARRL</sequence>
<proteinExistence type="predicted"/>
<protein>
    <submittedName>
        <fullName evidence="1">Uncharacterized protein</fullName>
    </submittedName>
</protein>
<comment type="caution">
    <text evidence="1">The sequence shown here is derived from an EMBL/GenBank/DDBJ whole genome shotgun (WGS) entry which is preliminary data.</text>
</comment>